<evidence type="ECO:0000256" key="1">
    <source>
        <dbReference type="SAM" id="MobiDB-lite"/>
    </source>
</evidence>
<dbReference type="EMBL" id="LGRX02029049">
    <property type="protein sequence ID" value="KAK3247344.1"/>
    <property type="molecule type" value="Genomic_DNA"/>
</dbReference>
<dbReference type="AlphaFoldDB" id="A0AAE0F0U4"/>
<feature type="region of interest" description="Disordered" evidence="1">
    <location>
        <begin position="1"/>
        <end position="44"/>
    </location>
</feature>
<feature type="compositionally biased region" description="Gly residues" evidence="1">
    <location>
        <begin position="23"/>
        <end position="44"/>
    </location>
</feature>
<dbReference type="Proteomes" id="UP001190700">
    <property type="component" value="Unassembled WGS sequence"/>
</dbReference>
<protein>
    <submittedName>
        <fullName evidence="2">Uncharacterized protein</fullName>
    </submittedName>
</protein>
<proteinExistence type="predicted"/>
<organism evidence="2 3">
    <name type="scientific">Cymbomonas tetramitiformis</name>
    <dbReference type="NCBI Taxonomy" id="36881"/>
    <lineage>
        <taxon>Eukaryota</taxon>
        <taxon>Viridiplantae</taxon>
        <taxon>Chlorophyta</taxon>
        <taxon>Pyramimonadophyceae</taxon>
        <taxon>Pyramimonadales</taxon>
        <taxon>Pyramimonadaceae</taxon>
        <taxon>Cymbomonas</taxon>
    </lineage>
</organism>
<keyword evidence="3" id="KW-1185">Reference proteome</keyword>
<accession>A0AAE0F0U4</accession>
<sequence>MGWGRGKVEEAEEVGKGERRSGWEGGGGRGGGGEGGGGVGGGGLGVMVVTAGGETGMAGDLEGVVEVVEDSEEESGRW</sequence>
<feature type="compositionally biased region" description="Basic and acidic residues" evidence="1">
    <location>
        <begin position="1"/>
        <end position="22"/>
    </location>
</feature>
<name>A0AAE0F0U4_9CHLO</name>
<gene>
    <name evidence="2" type="ORF">CYMTET_43154</name>
</gene>
<reference evidence="2 3" key="1">
    <citation type="journal article" date="2015" name="Genome Biol. Evol.">
        <title>Comparative Genomics of a Bacterivorous Green Alga Reveals Evolutionary Causalities and Consequences of Phago-Mixotrophic Mode of Nutrition.</title>
        <authorList>
            <person name="Burns J.A."/>
            <person name="Paasch A."/>
            <person name="Narechania A."/>
            <person name="Kim E."/>
        </authorList>
    </citation>
    <scope>NUCLEOTIDE SEQUENCE [LARGE SCALE GENOMIC DNA]</scope>
    <source>
        <strain evidence="2 3">PLY_AMNH</strain>
    </source>
</reference>
<evidence type="ECO:0000313" key="3">
    <source>
        <dbReference type="Proteomes" id="UP001190700"/>
    </source>
</evidence>
<comment type="caution">
    <text evidence="2">The sequence shown here is derived from an EMBL/GenBank/DDBJ whole genome shotgun (WGS) entry which is preliminary data.</text>
</comment>
<evidence type="ECO:0000313" key="2">
    <source>
        <dbReference type="EMBL" id="KAK3247344.1"/>
    </source>
</evidence>